<evidence type="ECO:0000256" key="4">
    <source>
        <dbReference type="ARBA" id="ARBA00023163"/>
    </source>
</evidence>
<dbReference type="InterPro" id="IPR036388">
    <property type="entry name" value="WH-like_DNA-bd_sf"/>
</dbReference>
<reference evidence="6" key="1">
    <citation type="submission" date="2016-01" db="EMBL/GenBank/DDBJ databases">
        <authorList>
            <person name="Peeters C."/>
        </authorList>
    </citation>
    <scope>NUCLEOTIDE SEQUENCE</scope>
    <source>
        <strain evidence="6">LMG 29320</strain>
    </source>
</reference>
<keyword evidence="3" id="KW-0238">DNA-binding</keyword>
<dbReference type="PANTHER" id="PTHR30363">
    <property type="entry name" value="HTH-TYPE TRANSCRIPTIONAL REGULATOR SRLR-RELATED"/>
    <property type="match status" value="1"/>
</dbReference>
<dbReference type="GO" id="GO:0003677">
    <property type="term" value="F:DNA binding"/>
    <property type="evidence" value="ECO:0007669"/>
    <property type="project" value="UniProtKB-KW"/>
</dbReference>
<dbReference type="PROSITE" id="PS51000">
    <property type="entry name" value="HTH_DEOR_2"/>
    <property type="match status" value="1"/>
</dbReference>
<keyword evidence="7" id="KW-1185">Reference proteome</keyword>
<dbReference type="Proteomes" id="UP000054903">
    <property type="component" value="Unassembled WGS sequence"/>
</dbReference>
<dbReference type="Pfam" id="PF00455">
    <property type="entry name" value="DeoRC"/>
    <property type="match status" value="1"/>
</dbReference>
<dbReference type="PANTHER" id="PTHR30363:SF4">
    <property type="entry name" value="GLYCEROL-3-PHOSPHATE REGULON REPRESSOR"/>
    <property type="match status" value="1"/>
</dbReference>
<evidence type="ECO:0000313" key="6">
    <source>
        <dbReference type="EMBL" id="SAK58975.1"/>
    </source>
</evidence>
<keyword evidence="1" id="KW-0678">Repressor</keyword>
<evidence type="ECO:0000256" key="3">
    <source>
        <dbReference type="ARBA" id="ARBA00023125"/>
    </source>
</evidence>
<dbReference type="InterPro" id="IPR018356">
    <property type="entry name" value="Tscrpt_reg_HTH_DeoR_CS"/>
</dbReference>
<dbReference type="EMBL" id="FCNX02000004">
    <property type="protein sequence ID" value="SAK58975.1"/>
    <property type="molecule type" value="Genomic_DNA"/>
</dbReference>
<dbReference type="InterPro" id="IPR036390">
    <property type="entry name" value="WH_DNA-bd_sf"/>
</dbReference>
<dbReference type="InterPro" id="IPR001034">
    <property type="entry name" value="DeoR_HTH"/>
</dbReference>
<dbReference type="Gene3D" id="1.10.10.10">
    <property type="entry name" value="Winged helix-like DNA-binding domain superfamily/Winged helix DNA-binding domain"/>
    <property type="match status" value="1"/>
</dbReference>
<dbReference type="SUPFAM" id="SSF100950">
    <property type="entry name" value="NagB/RpiA/CoA transferase-like"/>
    <property type="match status" value="1"/>
</dbReference>
<dbReference type="InterPro" id="IPR037171">
    <property type="entry name" value="NagB/RpiA_transferase-like"/>
</dbReference>
<gene>
    <name evidence="6" type="ORF">AWB77_01924</name>
</gene>
<dbReference type="STRING" id="1777138.AWB77_01924"/>
<dbReference type="Pfam" id="PF08220">
    <property type="entry name" value="HTH_DeoR"/>
    <property type="match status" value="1"/>
</dbReference>
<dbReference type="AlphaFoldDB" id="A0A158AML1"/>
<name>A0A158AML1_9BURK</name>
<evidence type="ECO:0000256" key="1">
    <source>
        <dbReference type="ARBA" id="ARBA00022491"/>
    </source>
</evidence>
<dbReference type="SMART" id="SM01134">
    <property type="entry name" value="DeoRC"/>
    <property type="match status" value="1"/>
</dbReference>
<dbReference type="SMART" id="SM00420">
    <property type="entry name" value="HTH_DEOR"/>
    <property type="match status" value="1"/>
</dbReference>
<organism evidence="6 7">
    <name type="scientific">Caballeronia fortuita</name>
    <dbReference type="NCBI Taxonomy" id="1777138"/>
    <lineage>
        <taxon>Bacteria</taxon>
        <taxon>Pseudomonadati</taxon>
        <taxon>Pseudomonadota</taxon>
        <taxon>Betaproteobacteria</taxon>
        <taxon>Burkholderiales</taxon>
        <taxon>Burkholderiaceae</taxon>
        <taxon>Caballeronia</taxon>
    </lineage>
</organism>
<accession>A0A158AML1</accession>
<dbReference type="PRINTS" id="PR00037">
    <property type="entry name" value="HTHLACR"/>
</dbReference>
<comment type="caution">
    <text evidence="6">The sequence shown here is derived from an EMBL/GenBank/DDBJ whole genome shotgun (WGS) entry which is preliminary data.</text>
</comment>
<feature type="domain" description="HTH deoR-type" evidence="5">
    <location>
        <begin position="72"/>
        <end position="127"/>
    </location>
</feature>
<dbReference type="SUPFAM" id="SSF46785">
    <property type="entry name" value="Winged helix' DNA-binding domain"/>
    <property type="match status" value="1"/>
</dbReference>
<keyword evidence="2" id="KW-0805">Transcription regulation</keyword>
<dbReference type="InterPro" id="IPR050313">
    <property type="entry name" value="Carb_Metab_HTH_regulators"/>
</dbReference>
<evidence type="ECO:0000256" key="2">
    <source>
        <dbReference type="ARBA" id="ARBA00023015"/>
    </source>
</evidence>
<proteinExistence type="predicted"/>
<evidence type="ECO:0000313" key="7">
    <source>
        <dbReference type="Proteomes" id="UP000054903"/>
    </source>
</evidence>
<keyword evidence="4" id="KW-0804">Transcription</keyword>
<sequence length="322" mass="35144">MFANESGYSFSHILTSRQRSGEDGGQCAREVVSASIGRSAHGGGAFSSYTSASDNFHFFAILRDLKTSEPALNGRQRALLDRVARDGFATIEDLAAQFQVTPQTIRRDVNWLADQNLLRRYHGGASALTSSENTAYTARQQMYLDEKRRIARLVASEIPNQATLFINLGTTTEEVARALCQHTGLRVITNNLNVANILADESDAELLVAGGKVRARDKGVVGEQAVDFIRMFKVDFGIIGISSIEEDGTLRDFDIAEVRVAQAIIEQSRTVFLVADHSKFGRAALVKLGHLSQIDALFTDAPPPEWMAESLAAADIAIRVAQ</sequence>
<dbReference type="GO" id="GO:0003700">
    <property type="term" value="F:DNA-binding transcription factor activity"/>
    <property type="evidence" value="ECO:0007669"/>
    <property type="project" value="InterPro"/>
</dbReference>
<dbReference type="PROSITE" id="PS00894">
    <property type="entry name" value="HTH_DEOR_1"/>
    <property type="match status" value="1"/>
</dbReference>
<protein>
    <submittedName>
        <fullName evidence="6">DeoR family glycerol-3-phosphate regulon repressor</fullName>
    </submittedName>
</protein>
<evidence type="ECO:0000259" key="5">
    <source>
        <dbReference type="PROSITE" id="PS51000"/>
    </source>
</evidence>
<dbReference type="Gene3D" id="3.30.750.70">
    <property type="entry name" value="4-hydroxybutyrate coenzyme like domains"/>
    <property type="match status" value="1"/>
</dbReference>
<dbReference type="InterPro" id="IPR014036">
    <property type="entry name" value="DeoR-like_C"/>
</dbReference>